<dbReference type="HOGENOM" id="CLU_031640_1_0_1"/>
<evidence type="ECO:0000313" key="3">
    <source>
        <dbReference type="EMBL" id="KIW05663.1"/>
    </source>
</evidence>
<feature type="transmembrane region" description="Helical" evidence="2">
    <location>
        <begin position="433"/>
        <end position="453"/>
    </location>
</feature>
<dbReference type="VEuPathDB" id="FungiDB:PV09_03527"/>
<dbReference type="EMBL" id="KN847537">
    <property type="protein sequence ID" value="KIW05663.1"/>
    <property type="molecule type" value="Genomic_DNA"/>
</dbReference>
<dbReference type="GeneID" id="27311500"/>
<dbReference type="AlphaFoldDB" id="A0A0D2AFC0"/>
<dbReference type="Gene3D" id="1.20.58.340">
    <property type="entry name" value="Magnesium transport protein CorA, transmembrane region"/>
    <property type="match status" value="1"/>
</dbReference>
<proteinExistence type="predicted"/>
<evidence type="ECO:0000313" key="4">
    <source>
        <dbReference type="Proteomes" id="UP000053259"/>
    </source>
</evidence>
<sequence length="477" mass="53835">MFRAERQRALASADCRDTQLWLLECCDAAQSAGTPTVRCEAWSSERLRAWPITLRSTGPDQPKVKIRLAACNAMLFGELRLHLSRGEYEVLEKELDLHPCTLPSIEVRYGALEQHVEYKDPTQPSRGLRKLYFVLKPTGKYEIFSHGLSCTYDFETGTTTGMLFGDGVTSTARCVEEPSLAFGILQDLQSHLEQCPDLWSDPLLVPTVFLGFHLRRVNAYVSRSLTEQIMRLEDELGVTRVGRRDSEQNVQAHKTFNRHRHEEDPEGPKGLLGKEKAMRLTIRVNTHLTRLLVAKQLPIWNCEASKAILHFVQEHGVYPRPTSPKVVAERLKANLHVATGLDRSLDSLQARLNLQLNVLYSFIAQTDNHHAAQLARLSVQLADMTSRDGASMKILALITTIFLPGTYVATLFSTSMFNWAAKDGEGLLSGHFWIYWAVAVPLTFVTISGWALWWRIETQRSRRARDDASHGASMIGR</sequence>
<dbReference type="OrthoDB" id="2830640at2759"/>
<feature type="compositionally biased region" description="Basic and acidic residues" evidence="1">
    <location>
        <begin position="260"/>
        <end position="271"/>
    </location>
</feature>
<reference evidence="3 4" key="1">
    <citation type="submission" date="2015-01" db="EMBL/GenBank/DDBJ databases">
        <title>The Genome Sequence of Ochroconis gallopava CBS43764.</title>
        <authorList>
            <consortium name="The Broad Institute Genomics Platform"/>
            <person name="Cuomo C."/>
            <person name="de Hoog S."/>
            <person name="Gorbushina A."/>
            <person name="Stielow B."/>
            <person name="Teixiera M."/>
            <person name="Abouelleil A."/>
            <person name="Chapman S.B."/>
            <person name="Priest M."/>
            <person name="Young S.K."/>
            <person name="Wortman J."/>
            <person name="Nusbaum C."/>
            <person name="Birren B."/>
        </authorList>
    </citation>
    <scope>NUCLEOTIDE SEQUENCE [LARGE SCALE GENOMIC DNA]</scope>
    <source>
        <strain evidence="3 4">CBS 43764</strain>
    </source>
</reference>
<evidence type="ECO:0000256" key="1">
    <source>
        <dbReference type="SAM" id="MobiDB-lite"/>
    </source>
</evidence>
<dbReference type="STRING" id="253628.A0A0D2AFC0"/>
<keyword evidence="4" id="KW-1185">Reference proteome</keyword>
<accession>A0A0D2AFC0</accession>
<name>A0A0D2AFC0_9PEZI</name>
<dbReference type="Proteomes" id="UP000053259">
    <property type="component" value="Unassembled WGS sequence"/>
</dbReference>
<dbReference type="RefSeq" id="XP_016215532.1">
    <property type="nucleotide sequence ID" value="XM_016356739.1"/>
</dbReference>
<protein>
    <submittedName>
        <fullName evidence="3">Uncharacterized protein</fullName>
    </submittedName>
</protein>
<feature type="transmembrane region" description="Helical" evidence="2">
    <location>
        <begin position="394"/>
        <end position="413"/>
    </location>
</feature>
<gene>
    <name evidence="3" type="ORF">PV09_03527</name>
</gene>
<keyword evidence="2" id="KW-1133">Transmembrane helix</keyword>
<keyword evidence="2" id="KW-0472">Membrane</keyword>
<organism evidence="3 4">
    <name type="scientific">Verruconis gallopava</name>
    <dbReference type="NCBI Taxonomy" id="253628"/>
    <lineage>
        <taxon>Eukaryota</taxon>
        <taxon>Fungi</taxon>
        <taxon>Dikarya</taxon>
        <taxon>Ascomycota</taxon>
        <taxon>Pezizomycotina</taxon>
        <taxon>Dothideomycetes</taxon>
        <taxon>Pleosporomycetidae</taxon>
        <taxon>Venturiales</taxon>
        <taxon>Sympoventuriaceae</taxon>
        <taxon>Verruconis</taxon>
    </lineage>
</organism>
<keyword evidence="2" id="KW-0812">Transmembrane</keyword>
<feature type="region of interest" description="Disordered" evidence="1">
    <location>
        <begin position="248"/>
        <end position="271"/>
    </location>
</feature>
<evidence type="ECO:0000256" key="2">
    <source>
        <dbReference type="SAM" id="Phobius"/>
    </source>
</evidence>
<dbReference type="InParanoid" id="A0A0D2AFC0"/>